<sequence>MRTILKIRNLAKQFRLHLQGGVRIPVFDDLHLELAEGEALAVTGPSGKGKSSLLKIIYGTYKAGQGEILVRHDDSWVDLAQAEPRQVLEARRRTIGYVTQFLRVIPRVPTLDIVSEPLLERGIAPELARERAALLLERLNIPERLWSLSPMTFSGGEQQRVNIARGFAAHYPILLLDEPTASLDQENKARVLKMIDEARDQGSAIIGIFHDASDRKAVCTREFDLTRAA</sequence>
<protein>
    <submittedName>
        <fullName evidence="1">Phosphonate C-P lyase system protein PhnL</fullName>
    </submittedName>
</protein>
<accession>A0ACC5R898</accession>
<organism evidence="1 2">
    <name type="scientific">Taklimakanibacter albus</name>
    <dbReference type="NCBI Taxonomy" id="2800327"/>
    <lineage>
        <taxon>Bacteria</taxon>
        <taxon>Pseudomonadati</taxon>
        <taxon>Pseudomonadota</taxon>
        <taxon>Alphaproteobacteria</taxon>
        <taxon>Hyphomicrobiales</taxon>
        <taxon>Aestuariivirgaceae</taxon>
        <taxon>Taklimakanibacter</taxon>
    </lineage>
</organism>
<dbReference type="EMBL" id="JAENHL010000007">
    <property type="protein sequence ID" value="MBK1868889.1"/>
    <property type="molecule type" value="Genomic_DNA"/>
</dbReference>
<name>A0ACC5R898_9HYPH</name>
<reference evidence="1" key="1">
    <citation type="submission" date="2021-01" db="EMBL/GenBank/DDBJ databases">
        <authorList>
            <person name="Sun Q."/>
        </authorList>
    </citation>
    <scope>NUCLEOTIDE SEQUENCE</scope>
    <source>
        <strain evidence="1">YIM B02566</strain>
    </source>
</reference>
<gene>
    <name evidence="1" type="primary">phnL</name>
    <name evidence="1" type="ORF">JHL16_21200</name>
</gene>
<comment type="caution">
    <text evidence="1">The sequence shown here is derived from an EMBL/GenBank/DDBJ whole genome shotgun (WGS) entry which is preliminary data.</text>
</comment>
<keyword evidence="2" id="KW-1185">Reference proteome</keyword>
<evidence type="ECO:0000313" key="1">
    <source>
        <dbReference type="EMBL" id="MBK1868889.1"/>
    </source>
</evidence>
<keyword evidence="1" id="KW-0456">Lyase</keyword>
<proteinExistence type="predicted"/>
<dbReference type="Proteomes" id="UP000616151">
    <property type="component" value="Unassembled WGS sequence"/>
</dbReference>
<evidence type="ECO:0000313" key="2">
    <source>
        <dbReference type="Proteomes" id="UP000616151"/>
    </source>
</evidence>